<name>A0A1U7YKE5_NICSY</name>
<reference evidence="2" key="2">
    <citation type="submission" date="2025-08" db="UniProtKB">
        <authorList>
            <consortium name="RefSeq"/>
        </authorList>
    </citation>
    <scope>IDENTIFICATION</scope>
    <source>
        <tissue evidence="2">Leaf</tissue>
    </source>
</reference>
<dbReference type="Proteomes" id="UP000189701">
    <property type="component" value="Unplaced"/>
</dbReference>
<protein>
    <submittedName>
        <fullName evidence="2">Keratin-associated protein 5-1-like</fullName>
    </submittedName>
</protein>
<gene>
    <name evidence="2" type="primary">LOC104245751</name>
</gene>
<evidence type="ECO:0000313" key="1">
    <source>
        <dbReference type="Proteomes" id="UP000189701"/>
    </source>
</evidence>
<reference evidence="1" key="1">
    <citation type="journal article" date="2013" name="Genome Biol.">
        <title>Reference genomes and transcriptomes of Nicotiana sylvestris and Nicotiana tomentosiformis.</title>
        <authorList>
            <person name="Sierro N."/>
            <person name="Battey J.N."/>
            <person name="Ouadi S."/>
            <person name="Bovet L."/>
            <person name="Goepfert S."/>
            <person name="Bakaher N."/>
            <person name="Peitsch M.C."/>
            <person name="Ivanov N.V."/>
        </authorList>
    </citation>
    <scope>NUCLEOTIDE SEQUENCE [LARGE SCALE GENOMIC DNA]</scope>
</reference>
<organism evidence="1 2">
    <name type="scientific">Nicotiana sylvestris</name>
    <name type="common">Wood tobacco</name>
    <name type="synonym">South American tobacco</name>
    <dbReference type="NCBI Taxonomy" id="4096"/>
    <lineage>
        <taxon>Eukaryota</taxon>
        <taxon>Viridiplantae</taxon>
        <taxon>Streptophyta</taxon>
        <taxon>Embryophyta</taxon>
        <taxon>Tracheophyta</taxon>
        <taxon>Spermatophyta</taxon>
        <taxon>Magnoliopsida</taxon>
        <taxon>eudicotyledons</taxon>
        <taxon>Gunneridae</taxon>
        <taxon>Pentapetalae</taxon>
        <taxon>asterids</taxon>
        <taxon>lamiids</taxon>
        <taxon>Solanales</taxon>
        <taxon>Solanaceae</taxon>
        <taxon>Nicotianoideae</taxon>
        <taxon>Nicotianeae</taxon>
        <taxon>Nicotiana</taxon>
    </lineage>
</organism>
<dbReference type="AlphaFoldDB" id="A0A1U7YKE5"/>
<accession>A0A1U7YKE5</accession>
<proteinExistence type="predicted"/>
<keyword evidence="1" id="KW-1185">Reference proteome</keyword>
<evidence type="ECO:0000313" key="2">
    <source>
        <dbReference type="RefSeq" id="XP_009799714.1"/>
    </source>
</evidence>
<dbReference type="RefSeq" id="XP_009799714.1">
    <property type="nucleotide sequence ID" value="XM_009801412.1"/>
</dbReference>
<sequence length="138" mass="14653">MGIHSKMHKSHHKAFCSSSISASPFETCISEACVEGVGGSELVSRSRRPEIDGVPDEDGCDPYDCDIAVWTASGCDTDCCDPSGCDTDGCDPCGCDMDRCDPCDDDGCDPRGSEAGGLYVGRIVLWPYDERPGVCTKV</sequence>